<reference evidence="2 3" key="1">
    <citation type="journal article" date="2017" name="Genome Announc.">
        <title>Complete Genome Sequences of Two Acetylene-Fermenting Pelobacter acetylenicus Strains.</title>
        <authorList>
            <person name="Sutton J.M."/>
            <person name="Baesman S.M."/>
            <person name="Fierst J.L."/>
            <person name="Poret-Peterson A.T."/>
            <person name="Oremland R.S."/>
            <person name="Dunlap D.S."/>
            <person name="Akob D.M."/>
        </authorList>
    </citation>
    <scope>NUCLEOTIDE SEQUENCE [LARGE SCALE GENOMIC DNA]</scope>
    <source>
        <strain evidence="2 3">SFB93</strain>
    </source>
</reference>
<keyword evidence="3" id="KW-1185">Reference proteome</keyword>
<dbReference type="GO" id="GO:0061504">
    <property type="term" value="P:cyclic threonylcarbamoyladenosine biosynthetic process"/>
    <property type="evidence" value="ECO:0007669"/>
    <property type="project" value="TreeGrafter"/>
</dbReference>
<dbReference type="RefSeq" id="WP_072284318.1">
    <property type="nucleotide sequence ID" value="NZ_CP015519.1"/>
</dbReference>
<dbReference type="Pfam" id="PF00899">
    <property type="entry name" value="ThiF"/>
    <property type="match status" value="1"/>
</dbReference>
<dbReference type="PANTHER" id="PTHR43267:SF1">
    <property type="entry name" value="TRNA THREONYLCARBAMOYLADENOSINE DEHYDRATASE"/>
    <property type="match status" value="1"/>
</dbReference>
<dbReference type="CDD" id="cd00757">
    <property type="entry name" value="ThiF_MoeB_HesA_family"/>
    <property type="match status" value="1"/>
</dbReference>
<dbReference type="InterPro" id="IPR035985">
    <property type="entry name" value="Ubiquitin-activating_enz"/>
</dbReference>
<dbReference type="Proteomes" id="UP000182517">
    <property type="component" value="Chromosome"/>
</dbReference>
<organism evidence="2 3">
    <name type="scientific">Syntrophotalea acetylenivorans</name>
    <dbReference type="NCBI Taxonomy" id="1842532"/>
    <lineage>
        <taxon>Bacteria</taxon>
        <taxon>Pseudomonadati</taxon>
        <taxon>Thermodesulfobacteriota</taxon>
        <taxon>Desulfuromonadia</taxon>
        <taxon>Desulfuromonadales</taxon>
        <taxon>Syntrophotaleaceae</taxon>
        <taxon>Syntrophotalea</taxon>
    </lineage>
</organism>
<dbReference type="InterPro" id="IPR045886">
    <property type="entry name" value="ThiF/MoeB/HesA"/>
</dbReference>
<accession>A0A1L3GR15</accession>
<evidence type="ECO:0000313" key="3">
    <source>
        <dbReference type="Proteomes" id="UP000182517"/>
    </source>
</evidence>
<protein>
    <submittedName>
        <fullName evidence="2">Thiamine biosynthesis protein ThiF</fullName>
    </submittedName>
</protein>
<dbReference type="GO" id="GO:0008641">
    <property type="term" value="F:ubiquitin-like modifier activating enzyme activity"/>
    <property type="evidence" value="ECO:0007669"/>
    <property type="project" value="InterPro"/>
</dbReference>
<proteinExistence type="predicted"/>
<dbReference type="EMBL" id="CP015519">
    <property type="protein sequence ID" value="APG28300.1"/>
    <property type="molecule type" value="Genomic_DNA"/>
</dbReference>
<dbReference type="OrthoDB" id="9804286at2"/>
<sequence length="272" mass="29917">MKEVIEWLQSRIQGDLLPWADQQSAAHRFGLSYRQVEEMALKNGLLPARYQRNRNMISLQEQIRLFHSRAVVIGCGGLGGYIIEELARLGVGHIVAVDYDVFEEHNLNRQLLATPDFLGMNKVAAAARRVDRLNPSVDLIPVCEAFGSENGRQILAGADIAIDGLDSITVRLELAEACRAENVPLVYGSIAGWYGYVGSQFPGERTLEKIFSDDTGGRGLETELGNPSFTPAVIASLEVAEACKILLGRGTPARKRCLSVDLLDMEFVEIEC</sequence>
<dbReference type="InterPro" id="IPR000594">
    <property type="entry name" value="ThiF_NAD_FAD-bd"/>
</dbReference>
<name>A0A1L3GR15_9BACT</name>
<dbReference type="KEGG" id="pef:A7E78_10840"/>
<dbReference type="STRING" id="1842532.A7E78_10840"/>
<evidence type="ECO:0000259" key="1">
    <source>
        <dbReference type="Pfam" id="PF00899"/>
    </source>
</evidence>
<evidence type="ECO:0000313" key="2">
    <source>
        <dbReference type="EMBL" id="APG28300.1"/>
    </source>
</evidence>
<dbReference type="SUPFAM" id="SSF69572">
    <property type="entry name" value="Activating enzymes of the ubiquitin-like proteins"/>
    <property type="match status" value="1"/>
</dbReference>
<gene>
    <name evidence="2" type="ORF">A7E78_10840</name>
</gene>
<dbReference type="AlphaFoldDB" id="A0A1L3GR15"/>
<dbReference type="PANTHER" id="PTHR43267">
    <property type="entry name" value="TRNA THREONYLCARBAMOYLADENOSINE DEHYDRATASE"/>
    <property type="match status" value="1"/>
</dbReference>
<dbReference type="GO" id="GO:0061503">
    <property type="term" value="F:tRNA threonylcarbamoyladenosine dehydratase"/>
    <property type="evidence" value="ECO:0007669"/>
    <property type="project" value="TreeGrafter"/>
</dbReference>
<dbReference type="Gene3D" id="3.40.50.720">
    <property type="entry name" value="NAD(P)-binding Rossmann-like Domain"/>
    <property type="match status" value="1"/>
</dbReference>
<feature type="domain" description="THIF-type NAD/FAD binding fold" evidence="1">
    <location>
        <begin position="50"/>
        <end position="270"/>
    </location>
</feature>